<evidence type="ECO:0000256" key="1">
    <source>
        <dbReference type="SAM" id="SignalP"/>
    </source>
</evidence>
<comment type="caution">
    <text evidence="2">The sequence shown here is derived from an EMBL/GenBank/DDBJ whole genome shotgun (WGS) entry which is preliminary data.</text>
</comment>
<organism evidence="2 3">
    <name type="scientific">Aquamicrobium defluvii</name>
    <dbReference type="NCBI Taxonomy" id="69279"/>
    <lineage>
        <taxon>Bacteria</taxon>
        <taxon>Pseudomonadati</taxon>
        <taxon>Pseudomonadota</taxon>
        <taxon>Alphaproteobacteria</taxon>
        <taxon>Hyphomicrobiales</taxon>
        <taxon>Phyllobacteriaceae</taxon>
        <taxon>Aquamicrobium</taxon>
    </lineage>
</organism>
<gene>
    <name evidence="2" type="ORF">DES43_103236</name>
</gene>
<dbReference type="AlphaFoldDB" id="A0A4R6YK33"/>
<dbReference type="Proteomes" id="UP000294958">
    <property type="component" value="Unassembled WGS sequence"/>
</dbReference>
<dbReference type="RefSeq" id="WP_133674809.1">
    <property type="nucleotide sequence ID" value="NZ_KK073877.1"/>
</dbReference>
<sequence length="155" mass="16297">MGPKIAVLTLGLALAGTASAEDLSWFTQPAGEGGIELIYGTPDSGYAPVSFRCDRPGTPLTVVIEHEPANAEDGVAVEILLSAGDIEVPLATTGTRLLMDDLFILQGETPLDARLQNLLTSRGPLILTIEGDRQDYPLYDAAEAVQAMLDACKTG</sequence>
<dbReference type="EMBL" id="SNZF01000003">
    <property type="protein sequence ID" value="TDR37306.1"/>
    <property type="molecule type" value="Genomic_DNA"/>
</dbReference>
<evidence type="ECO:0000313" key="2">
    <source>
        <dbReference type="EMBL" id="TDR37306.1"/>
    </source>
</evidence>
<feature type="chain" id="PRO_5020523543" evidence="1">
    <location>
        <begin position="21"/>
        <end position="155"/>
    </location>
</feature>
<evidence type="ECO:0000313" key="3">
    <source>
        <dbReference type="Proteomes" id="UP000294958"/>
    </source>
</evidence>
<reference evidence="2 3" key="1">
    <citation type="submission" date="2019-03" db="EMBL/GenBank/DDBJ databases">
        <title>Genomic Encyclopedia of Type Strains, Phase IV (KMG-IV): sequencing the most valuable type-strain genomes for metagenomic binning, comparative biology and taxonomic classification.</title>
        <authorList>
            <person name="Goeker M."/>
        </authorList>
    </citation>
    <scope>NUCLEOTIDE SEQUENCE [LARGE SCALE GENOMIC DNA]</scope>
    <source>
        <strain evidence="2 3">DSM 11603</strain>
    </source>
</reference>
<dbReference type="OrthoDB" id="7596208at2"/>
<accession>A0A4R6YK33</accession>
<keyword evidence="3" id="KW-1185">Reference proteome</keyword>
<proteinExistence type="predicted"/>
<name>A0A4R6YK33_9HYPH</name>
<protein>
    <submittedName>
        <fullName evidence="2">Uncharacterized protein</fullName>
    </submittedName>
</protein>
<feature type="signal peptide" evidence="1">
    <location>
        <begin position="1"/>
        <end position="20"/>
    </location>
</feature>
<keyword evidence="1" id="KW-0732">Signal</keyword>